<feature type="region of interest" description="Disordered" evidence="1">
    <location>
        <begin position="181"/>
        <end position="201"/>
    </location>
</feature>
<comment type="caution">
    <text evidence="3">The sequence shown here is derived from an EMBL/GenBank/DDBJ whole genome shotgun (WGS) entry which is preliminary data.</text>
</comment>
<dbReference type="InterPro" id="IPR008928">
    <property type="entry name" value="6-hairpin_glycosidase_sf"/>
</dbReference>
<keyword evidence="3" id="KW-0378">Hydrolase</keyword>
<dbReference type="Gene3D" id="1.50.10.10">
    <property type="match status" value="1"/>
</dbReference>
<feature type="domain" description="GH15-like" evidence="2">
    <location>
        <begin position="2"/>
        <end position="117"/>
    </location>
</feature>
<feature type="domain" description="GH15-like" evidence="2">
    <location>
        <begin position="136"/>
        <end position="174"/>
    </location>
</feature>
<dbReference type="SUPFAM" id="SSF48208">
    <property type="entry name" value="Six-hairpin glycosidases"/>
    <property type="match status" value="1"/>
</dbReference>
<keyword evidence="4" id="KW-1185">Reference proteome</keyword>
<proteinExistence type="predicted"/>
<evidence type="ECO:0000259" key="2">
    <source>
        <dbReference type="Pfam" id="PF00723"/>
    </source>
</evidence>
<sequence length="201" mass="22541">MALDRAIKLVRELKLPLETGKWEEAGEEIRRTVLEKGYDPKLESFVQAFDETALDASALLFPILGFIAPDDPKMVSTVGKIQEALRSRHFLYRYIMDDGLPGREGAFLACSFWLVDAFTLMGRVDEAEAEAEFERLLTFANDLGLYAEEIDPITEEALGNFPQAFTHVGLINAAVNLEKAKQGEQRENFSEEAAKEGSYDE</sequence>
<evidence type="ECO:0000313" key="3">
    <source>
        <dbReference type="EMBL" id="NKE73416.1"/>
    </source>
</evidence>
<organism evidence="3 4">
    <name type="scientific">Candidatus Manganitrophus noduliformans</name>
    <dbReference type="NCBI Taxonomy" id="2606439"/>
    <lineage>
        <taxon>Bacteria</taxon>
        <taxon>Pseudomonadati</taxon>
        <taxon>Nitrospirota</taxon>
        <taxon>Nitrospiria</taxon>
        <taxon>Candidatus Troglogloeales</taxon>
        <taxon>Candidatus Manganitrophaceae</taxon>
        <taxon>Candidatus Manganitrophus</taxon>
    </lineage>
</organism>
<reference evidence="3 4" key="1">
    <citation type="journal article" date="2020" name="Nature">
        <title>Bacterial chemolithoautotrophy via manganese oxidation.</title>
        <authorList>
            <person name="Yu H."/>
            <person name="Leadbetter J.R."/>
        </authorList>
    </citation>
    <scope>NUCLEOTIDE SEQUENCE [LARGE SCALE GENOMIC DNA]</scope>
    <source>
        <strain evidence="3 4">Mn-1</strain>
    </source>
</reference>
<dbReference type="Proteomes" id="UP000534783">
    <property type="component" value="Unassembled WGS sequence"/>
</dbReference>
<dbReference type="PANTHER" id="PTHR31616:SF0">
    <property type="entry name" value="GLUCAN 1,4-ALPHA-GLUCOSIDASE"/>
    <property type="match status" value="1"/>
</dbReference>
<dbReference type="AlphaFoldDB" id="A0A7X6IDB1"/>
<evidence type="ECO:0000256" key="1">
    <source>
        <dbReference type="SAM" id="MobiDB-lite"/>
    </source>
</evidence>
<dbReference type="EMBL" id="VTOW01000007">
    <property type="protein sequence ID" value="NKE73416.1"/>
    <property type="molecule type" value="Genomic_DNA"/>
</dbReference>
<dbReference type="InterPro" id="IPR011613">
    <property type="entry name" value="GH15-like"/>
</dbReference>
<dbReference type="GO" id="GO:0004553">
    <property type="term" value="F:hydrolase activity, hydrolyzing O-glycosyl compounds"/>
    <property type="evidence" value="ECO:0007669"/>
    <property type="project" value="UniProtKB-ARBA"/>
</dbReference>
<dbReference type="GO" id="GO:0005975">
    <property type="term" value="P:carbohydrate metabolic process"/>
    <property type="evidence" value="ECO:0007669"/>
    <property type="project" value="InterPro"/>
</dbReference>
<accession>A0A7X6IDB1</accession>
<evidence type="ECO:0000313" key="4">
    <source>
        <dbReference type="Proteomes" id="UP000534783"/>
    </source>
</evidence>
<dbReference type="InterPro" id="IPR012341">
    <property type="entry name" value="6hp_glycosidase-like_sf"/>
</dbReference>
<protein>
    <submittedName>
        <fullName evidence="3">Glycoside hydrolase family 15 protein</fullName>
    </submittedName>
</protein>
<gene>
    <name evidence="3" type="ORF">MNODULE_21895</name>
</gene>
<name>A0A7X6IDB1_9BACT</name>
<dbReference type="PANTHER" id="PTHR31616">
    <property type="entry name" value="TREHALASE"/>
    <property type="match status" value="1"/>
</dbReference>
<dbReference type="Pfam" id="PF00723">
    <property type="entry name" value="Glyco_hydro_15"/>
    <property type="match status" value="2"/>
</dbReference>